<organism evidence="1 2">
    <name type="scientific">Agrobacterium tomkonis CFBP 6623</name>
    <dbReference type="NCBI Taxonomy" id="1183432"/>
    <lineage>
        <taxon>Bacteria</taxon>
        <taxon>Pseudomonadati</taxon>
        <taxon>Pseudomonadota</taxon>
        <taxon>Alphaproteobacteria</taxon>
        <taxon>Hyphomicrobiales</taxon>
        <taxon>Rhizobiaceae</taxon>
        <taxon>Rhizobium/Agrobacterium group</taxon>
        <taxon>Agrobacterium</taxon>
        <taxon>Agrobacterium tumefaciens complex</taxon>
    </lineage>
</organism>
<dbReference type="EMBL" id="FBWK01000012">
    <property type="protein sequence ID" value="CUX15579.1"/>
    <property type="molecule type" value="Genomic_DNA"/>
</dbReference>
<name>A0A1S7P4A3_9HYPH</name>
<accession>A0A1S7P4A3</accession>
<protein>
    <submittedName>
        <fullName evidence="1">Uncharacterized protein</fullName>
    </submittedName>
</protein>
<dbReference type="STRING" id="1183432.AGR3A_Cc20062"/>
<gene>
    <name evidence="1" type="ORF">AGR3A_Cc20062</name>
</gene>
<proteinExistence type="predicted"/>
<keyword evidence="2" id="KW-1185">Reference proteome</keyword>
<evidence type="ECO:0000313" key="1">
    <source>
        <dbReference type="EMBL" id="CUX15579.1"/>
    </source>
</evidence>
<dbReference type="AlphaFoldDB" id="A0A1S7P4A3"/>
<dbReference type="Proteomes" id="UP000191988">
    <property type="component" value="Unassembled WGS sequence"/>
</dbReference>
<evidence type="ECO:0000313" key="2">
    <source>
        <dbReference type="Proteomes" id="UP000191988"/>
    </source>
</evidence>
<sequence>MTEIRQAMRKWLPKWLPFFTPAFVAGSVFDIVGRQFFRVTFFPFYSRLKDVEAHPATSAPVHKRLARLAISLSQAHIDEKTWVESEVLDDRSTGCAAGADRFTR</sequence>
<reference evidence="2" key="1">
    <citation type="submission" date="2016-01" db="EMBL/GenBank/DDBJ databases">
        <authorList>
            <person name="Regsiter A."/>
            <person name="william w."/>
        </authorList>
    </citation>
    <scope>NUCLEOTIDE SEQUENCE [LARGE SCALE GENOMIC DNA]</scope>
    <source>
        <strain evidence="2">CFBP 6623</strain>
    </source>
</reference>